<dbReference type="InterPro" id="IPR029467">
    <property type="entry name" value="Cyt_c7-like"/>
</dbReference>
<sequence>MKTKVFILTFLLITILLVFNVYSDQHPEDMADSTCLSCHTDVTPDVVKQWNQSAHGLVGVECGVCHGDEKNFKAKPADETCIGCHSIQVENNLAKDKSCSSCHIAHSFTVHKVHQYK</sequence>
<dbReference type="RefSeq" id="WP_149266788.1">
    <property type="nucleotide sequence ID" value="NZ_VFJB01000006.1"/>
</dbReference>
<dbReference type="OrthoDB" id="9814800at2"/>
<organism evidence="2 3">
    <name type="scientific">Deferribacter autotrophicus</name>
    <dbReference type="NCBI Taxonomy" id="500465"/>
    <lineage>
        <taxon>Bacteria</taxon>
        <taxon>Pseudomonadati</taxon>
        <taxon>Deferribacterota</taxon>
        <taxon>Deferribacteres</taxon>
        <taxon>Deferribacterales</taxon>
        <taxon>Deferribacteraceae</taxon>
        <taxon>Deferribacter</taxon>
    </lineage>
</organism>
<dbReference type="Proteomes" id="UP000322876">
    <property type="component" value="Unassembled WGS sequence"/>
</dbReference>
<gene>
    <name evidence="2" type="ORF">FHQ18_08720</name>
</gene>
<evidence type="ECO:0000259" key="1">
    <source>
        <dbReference type="Pfam" id="PF14522"/>
    </source>
</evidence>
<evidence type="ECO:0000313" key="3">
    <source>
        <dbReference type="Proteomes" id="UP000322876"/>
    </source>
</evidence>
<keyword evidence="3" id="KW-1185">Reference proteome</keyword>
<comment type="caution">
    <text evidence="2">The sequence shown here is derived from an EMBL/GenBank/DDBJ whole genome shotgun (WGS) entry which is preliminary data.</text>
</comment>
<protein>
    <submittedName>
        <fullName evidence="2">Cytochrome C</fullName>
    </submittedName>
</protein>
<evidence type="ECO:0000313" key="2">
    <source>
        <dbReference type="EMBL" id="KAA0257816.1"/>
    </source>
</evidence>
<dbReference type="SUPFAM" id="SSF48695">
    <property type="entry name" value="Multiheme cytochromes"/>
    <property type="match status" value="1"/>
</dbReference>
<dbReference type="Pfam" id="PF14522">
    <property type="entry name" value="Cytochrome_C7"/>
    <property type="match status" value="1"/>
</dbReference>
<reference evidence="2 3" key="1">
    <citation type="submission" date="2019-06" db="EMBL/GenBank/DDBJ databases">
        <title>Genomic insights into carbon and energy metabolism of Deferribacter autotrophicus revealed new metabolic traits in the phylum Deferribacteres.</title>
        <authorList>
            <person name="Slobodkin A.I."/>
            <person name="Slobodkina G.B."/>
            <person name="Allioux M."/>
            <person name="Alain K."/>
            <person name="Jebbar M."/>
            <person name="Shadrin V."/>
            <person name="Kublanov I.V."/>
            <person name="Toshchakov S.V."/>
            <person name="Bonch-Osmolovskaya E.A."/>
        </authorList>
    </citation>
    <scope>NUCLEOTIDE SEQUENCE [LARGE SCALE GENOMIC DNA]</scope>
    <source>
        <strain evidence="2 3">SL50</strain>
    </source>
</reference>
<dbReference type="AlphaFoldDB" id="A0A5A8F7I4"/>
<dbReference type="Gene3D" id="3.90.10.10">
    <property type="entry name" value="Cytochrome C3"/>
    <property type="match status" value="1"/>
</dbReference>
<name>A0A5A8F7I4_9BACT</name>
<accession>A0A5A8F7I4</accession>
<dbReference type="EMBL" id="VFJB01000006">
    <property type="protein sequence ID" value="KAA0257816.1"/>
    <property type="molecule type" value="Genomic_DNA"/>
</dbReference>
<feature type="domain" description="Cytochrome c7-like" evidence="1">
    <location>
        <begin position="26"/>
        <end position="86"/>
    </location>
</feature>
<proteinExistence type="predicted"/>
<dbReference type="InterPro" id="IPR036280">
    <property type="entry name" value="Multihaem_cyt_sf"/>
</dbReference>